<evidence type="ECO:0000259" key="7">
    <source>
        <dbReference type="Pfam" id="PF00248"/>
    </source>
</evidence>
<dbReference type="SUPFAM" id="SSF51430">
    <property type="entry name" value="NAD(P)-linked oxidoreductase"/>
    <property type="match status" value="1"/>
</dbReference>
<dbReference type="PIRSF" id="PIRSF000097">
    <property type="entry name" value="AKR"/>
    <property type="match status" value="1"/>
</dbReference>
<dbReference type="KEGG" id="tps:THAPSDRAFT_bd1182"/>
<evidence type="ECO:0000256" key="4">
    <source>
        <dbReference type="PIRSR" id="PIRSR000097-1"/>
    </source>
</evidence>
<feature type="binding site" evidence="5">
    <location>
        <position position="116"/>
    </location>
    <ligand>
        <name>substrate</name>
    </ligand>
</feature>
<dbReference type="InterPro" id="IPR018170">
    <property type="entry name" value="Aldo/ket_reductase_CS"/>
</dbReference>
<dbReference type="GeneID" id="7447687"/>
<dbReference type="RefSeq" id="XP_002297381.1">
    <property type="nucleotide sequence ID" value="XM_002297345.1"/>
</dbReference>
<reference evidence="8 9" key="1">
    <citation type="journal article" date="2004" name="Science">
        <title>The genome of the diatom Thalassiosira pseudonana: ecology, evolution, and metabolism.</title>
        <authorList>
            <person name="Armbrust E.V."/>
            <person name="Berges J.A."/>
            <person name="Bowler C."/>
            <person name="Green B.R."/>
            <person name="Martinez D."/>
            <person name="Putnam N.H."/>
            <person name="Zhou S."/>
            <person name="Allen A.E."/>
            <person name="Apt K.E."/>
            <person name="Bechner M."/>
            <person name="Brzezinski M.A."/>
            <person name="Chaal B.K."/>
            <person name="Chiovitti A."/>
            <person name="Davis A.K."/>
            <person name="Demarest M.S."/>
            <person name="Detter J.C."/>
            <person name="Glavina T."/>
            <person name="Goodstein D."/>
            <person name="Hadi M.Z."/>
            <person name="Hellsten U."/>
            <person name="Hildebrand M."/>
            <person name="Jenkins B.D."/>
            <person name="Jurka J."/>
            <person name="Kapitonov V.V."/>
            <person name="Kroger N."/>
            <person name="Lau W.W."/>
            <person name="Lane T.W."/>
            <person name="Larimer F.W."/>
            <person name="Lippmeier J.C."/>
            <person name="Lucas S."/>
            <person name="Medina M."/>
            <person name="Montsant A."/>
            <person name="Obornik M."/>
            <person name="Parker M.S."/>
            <person name="Palenik B."/>
            <person name="Pazour G.J."/>
            <person name="Richardson P.M."/>
            <person name="Rynearson T.A."/>
            <person name="Saito M.A."/>
            <person name="Schwartz D.C."/>
            <person name="Thamatrakoln K."/>
            <person name="Valentin K."/>
            <person name="Vardi A."/>
            <person name="Wilkerson F.P."/>
            <person name="Rokhsar D.S."/>
        </authorList>
    </citation>
    <scope>NUCLEOTIDE SEQUENCE [LARGE SCALE GENOMIC DNA]</scope>
    <source>
        <strain evidence="8 9">CCMP1335</strain>
    </source>
</reference>
<dbReference type="eggNOG" id="KOG1577">
    <property type="taxonomic scope" value="Eukaryota"/>
</dbReference>
<dbReference type="Gene3D" id="3.20.20.100">
    <property type="entry name" value="NADP-dependent oxidoreductase domain"/>
    <property type="match status" value="1"/>
</dbReference>
<feature type="site" description="Lowers pKa of active site Tyr" evidence="6">
    <location>
        <position position="79"/>
    </location>
</feature>
<dbReference type="CDD" id="cd19071">
    <property type="entry name" value="AKR_AKR1-5-like"/>
    <property type="match status" value="1"/>
</dbReference>
<feature type="active site" description="Proton donor" evidence="4">
    <location>
        <position position="54"/>
    </location>
</feature>
<dbReference type="OMA" id="IYAPVCW"/>
<evidence type="ECO:0000256" key="3">
    <source>
        <dbReference type="ARBA" id="ARBA00023002"/>
    </source>
</evidence>
<dbReference type="PRINTS" id="PR00069">
    <property type="entry name" value="ALDKETRDTASE"/>
</dbReference>
<comment type="similarity">
    <text evidence="1">Belongs to the aldo/keto reductase family.</text>
</comment>
<dbReference type="FunFam" id="3.20.20.100:FF:000052">
    <property type="entry name" value="2,5-diketo-D-gluconic acid reductase A"/>
    <property type="match status" value="1"/>
</dbReference>
<proteinExistence type="inferred from homology"/>
<dbReference type="PANTHER" id="PTHR43827">
    <property type="entry name" value="2,5-DIKETO-D-GLUCONIC ACID REDUCTASE"/>
    <property type="match status" value="1"/>
</dbReference>
<dbReference type="GO" id="GO:0005829">
    <property type="term" value="C:cytosol"/>
    <property type="evidence" value="ECO:0000318"/>
    <property type="project" value="GO_Central"/>
</dbReference>
<keyword evidence="9" id="KW-1185">Reference proteome</keyword>
<dbReference type="STRING" id="35128.B8LEC0"/>
<dbReference type="PROSITE" id="PS00063">
    <property type="entry name" value="ALDOKETO_REDUCTASE_3"/>
    <property type="match status" value="1"/>
</dbReference>
<dbReference type="Proteomes" id="UP000001449">
    <property type="component" value="Unassembled WGS sequence"/>
</dbReference>
<accession>B8LEC0</accession>
<evidence type="ECO:0000256" key="6">
    <source>
        <dbReference type="PIRSR" id="PIRSR000097-3"/>
    </source>
</evidence>
<dbReference type="PROSITE" id="PS00798">
    <property type="entry name" value="ALDOKETO_REDUCTASE_1"/>
    <property type="match status" value="1"/>
</dbReference>
<sequence length="288" mass="32250">MTTLETVLAIPSSGLTIPQLAFGMYKVPADDDGVAIILNAIKSGYRHFDTASYYNNEATLGKALRLSNLPRHHFFLTSKVWNDAQKAGRSAVRQSVLQSIEALGDSGGYFDLFLIHWPVPGCFVETYKELEVLHEEGKLKCLGLSNFSPSEYADLMAEGNGIRVAPVVNQFEVSPFMYRPNVVSYFQERGVLVSSSKALHRGESFDNAQLEMISRKHSVSPAQVVLRWGLQKGLVVVAKTAKRRRMKENRDILHFVLSEDDMTTLNGLTSAEDVVKREKLEKERKLPM</sequence>
<organism evidence="8 9">
    <name type="scientific">Thalassiosira pseudonana</name>
    <name type="common">Marine diatom</name>
    <name type="synonym">Cyclotella nana</name>
    <dbReference type="NCBI Taxonomy" id="35128"/>
    <lineage>
        <taxon>Eukaryota</taxon>
        <taxon>Sar</taxon>
        <taxon>Stramenopiles</taxon>
        <taxon>Ochrophyta</taxon>
        <taxon>Bacillariophyta</taxon>
        <taxon>Coscinodiscophyceae</taxon>
        <taxon>Thalassiosirophycidae</taxon>
        <taxon>Thalassiosirales</taxon>
        <taxon>Thalassiosiraceae</taxon>
        <taxon>Thalassiosira</taxon>
    </lineage>
</organism>
<protein>
    <recommendedName>
        <fullName evidence="7">NADP-dependent oxidoreductase domain-containing protein</fullName>
    </recommendedName>
</protein>
<dbReference type="InterPro" id="IPR036812">
    <property type="entry name" value="NAD(P)_OxRdtase_dom_sf"/>
</dbReference>
<evidence type="ECO:0000256" key="1">
    <source>
        <dbReference type="ARBA" id="ARBA00007905"/>
    </source>
</evidence>
<keyword evidence="2" id="KW-0521">NADP</keyword>
<dbReference type="HOGENOM" id="CLU_023205_0_1_1"/>
<dbReference type="Pfam" id="PF00248">
    <property type="entry name" value="Aldo_ket_red"/>
    <property type="match status" value="1"/>
</dbReference>
<gene>
    <name evidence="8" type="ORF">THAPSDRAFT_bd1182</name>
</gene>
<feature type="domain" description="NADP-dependent oxidoreductase" evidence="7">
    <location>
        <begin position="28"/>
        <end position="267"/>
    </location>
</feature>
<dbReference type="AlphaFoldDB" id="B8LEC0"/>
<evidence type="ECO:0000256" key="2">
    <source>
        <dbReference type="ARBA" id="ARBA00022857"/>
    </source>
</evidence>
<dbReference type="InterPro" id="IPR020471">
    <property type="entry name" value="AKR"/>
</dbReference>
<evidence type="ECO:0000313" key="8">
    <source>
        <dbReference type="EMBL" id="EED86344.1"/>
    </source>
</evidence>
<name>B8LEC0_THAPS</name>
<reference evidence="8 9" key="2">
    <citation type="journal article" date="2008" name="Nature">
        <title>The Phaeodactylum genome reveals the evolutionary history of diatom genomes.</title>
        <authorList>
            <person name="Bowler C."/>
            <person name="Allen A.E."/>
            <person name="Badger J.H."/>
            <person name="Grimwood J."/>
            <person name="Jabbari K."/>
            <person name="Kuo A."/>
            <person name="Maheswari U."/>
            <person name="Martens C."/>
            <person name="Maumus F."/>
            <person name="Otillar R.P."/>
            <person name="Rayko E."/>
            <person name="Salamov A."/>
            <person name="Vandepoele K."/>
            <person name="Beszteri B."/>
            <person name="Gruber A."/>
            <person name="Heijde M."/>
            <person name="Katinka M."/>
            <person name="Mock T."/>
            <person name="Valentin K."/>
            <person name="Verret F."/>
            <person name="Berges J.A."/>
            <person name="Brownlee C."/>
            <person name="Cadoret J.P."/>
            <person name="Chiovitti A."/>
            <person name="Choi C.J."/>
            <person name="Coesel S."/>
            <person name="De Martino A."/>
            <person name="Detter J.C."/>
            <person name="Durkin C."/>
            <person name="Falciatore A."/>
            <person name="Fournet J."/>
            <person name="Haruta M."/>
            <person name="Huysman M.J."/>
            <person name="Jenkins B.D."/>
            <person name="Jiroutova K."/>
            <person name="Jorgensen R.E."/>
            <person name="Joubert Y."/>
            <person name="Kaplan A."/>
            <person name="Kroger N."/>
            <person name="Kroth P.G."/>
            <person name="La Roche J."/>
            <person name="Lindquist E."/>
            <person name="Lommer M."/>
            <person name="Martin-Jezequel V."/>
            <person name="Lopez P.J."/>
            <person name="Lucas S."/>
            <person name="Mangogna M."/>
            <person name="McGinnis K."/>
            <person name="Medlin L.K."/>
            <person name="Montsant A."/>
            <person name="Oudot-Le Secq M.P."/>
            <person name="Napoli C."/>
            <person name="Obornik M."/>
            <person name="Parker M.S."/>
            <person name="Petit J.L."/>
            <person name="Porcel B.M."/>
            <person name="Poulsen N."/>
            <person name="Robison M."/>
            <person name="Rychlewski L."/>
            <person name="Rynearson T.A."/>
            <person name="Schmutz J."/>
            <person name="Shapiro H."/>
            <person name="Siaut M."/>
            <person name="Stanley M."/>
            <person name="Sussman M.R."/>
            <person name="Taylor A.R."/>
            <person name="Vardi A."/>
            <person name="von Dassow P."/>
            <person name="Vyverman W."/>
            <person name="Willis A."/>
            <person name="Wyrwicz L.S."/>
            <person name="Rokhsar D.S."/>
            <person name="Weissenbach J."/>
            <person name="Armbrust E.V."/>
            <person name="Green B.R."/>
            <person name="Van de Peer Y."/>
            <person name="Grigoriev I.V."/>
        </authorList>
    </citation>
    <scope>NUCLEOTIDE SEQUENCE [LARGE SCALE GENOMIC DNA]</scope>
    <source>
        <strain evidence="8 9">CCMP1335</strain>
    </source>
</reference>
<evidence type="ECO:0000256" key="5">
    <source>
        <dbReference type="PIRSR" id="PIRSR000097-2"/>
    </source>
</evidence>
<dbReference type="GO" id="GO:0004032">
    <property type="term" value="F:aldose reductase (NADPH) activity"/>
    <property type="evidence" value="ECO:0000318"/>
    <property type="project" value="GO_Central"/>
</dbReference>
<dbReference type="PANTHER" id="PTHR43827:SF3">
    <property type="entry name" value="NADP-DEPENDENT OXIDOREDUCTASE DOMAIN-CONTAINING PROTEIN"/>
    <property type="match status" value="1"/>
</dbReference>
<dbReference type="EMBL" id="DS999434">
    <property type="protein sequence ID" value="EED86344.1"/>
    <property type="molecule type" value="Genomic_DNA"/>
</dbReference>
<keyword evidence="3" id="KW-0560">Oxidoreductase</keyword>
<evidence type="ECO:0000313" key="9">
    <source>
        <dbReference type="Proteomes" id="UP000001449"/>
    </source>
</evidence>
<dbReference type="PaxDb" id="35128-Thapsdraft1182"/>
<dbReference type="InParanoid" id="B8LEC0"/>
<dbReference type="InterPro" id="IPR023210">
    <property type="entry name" value="NADP_OxRdtase_dom"/>
</dbReference>